<sequence>MRLLHTKKLEVKEFIKPPQYAILSHTWQGEEVTFHDIADLSKARLMAGFAKIKGACDLAASQNFDYIWIDTCCIDKSSSAELGEAINSMFGWYQWSAVCYAYLSDVQEMEDVMQSRWFTRGWTLQELIAPLIMEFYSVNWTILGSKKDREFRSLLSRASHVDEPILLYPRLMNHIHQVSVARKMYWASSRITTRIEDEAYCLMGLFGVNMPLIYGEGHNAFRRLQEEIINNSQDVDDSILAWYNTESQPQLYSDILAYSPKSFSLSGDISLGGASNPFPFNPQEPMSITSQGIKQPLLIFRGDIDNMDDGCGTRHFQPFPRELRDECFTDDETRFLAILNCQVGPIPGVSPVLFVSPHQSAYRRVVIRGQDMLRFSLHDVAYLASSQYDLHKSIIQTISTIKDTTPIYLKSTPSCRCHCSMEDVNLKRHTRTVAGPGFEHINTTDASAPRDLFQTFWLVPLDKPASKVTITVSNVFPPEDWDPICLRLVKTIKSRRINHRYIATESRIHGAVALDLKGASDRKVGRVTLIFGRFPLEQGMEYDGWCCLISHNDDREGPALSQLLEMDTATWAPLKPDSALELEPGVVLKATMRETTVGREDCDLIRLWVDSNTDVDGEEGKDLIPTSP</sequence>
<evidence type="ECO:0000313" key="3">
    <source>
        <dbReference type="Proteomes" id="UP001174934"/>
    </source>
</evidence>
<dbReference type="EMBL" id="JAULSR010000012">
    <property type="protein sequence ID" value="KAK0609667.1"/>
    <property type="molecule type" value="Genomic_DNA"/>
</dbReference>
<feature type="domain" description="Heterokaryon incompatibility" evidence="1">
    <location>
        <begin position="20"/>
        <end position="107"/>
    </location>
</feature>
<proteinExistence type="predicted"/>
<accession>A0AA39TGA3</accession>
<dbReference type="Pfam" id="PF06985">
    <property type="entry name" value="HET"/>
    <property type="match status" value="1"/>
</dbReference>
<gene>
    <name evidence="2" type="ORF">B0T17DRAFT_512505</name>
</gene>
<dbReference type="Proteomes" id="UP001174934">
    <property type="component" value="Unassembled WGS sequence"/>
</dbReference>
<protein>
    <submittedName>
        <fullName evidence="2">Heterokaryon incompatibility protein-domain-containing protein</fullName>
    </submittedName>
</protein>
<evidence type="ECO:0000259" key="1">
    <source>
        <dbReference type="Pfam" id="PF06985"/>
    </source>
</evidence>
<evidence type="ECO:0000313" key="2">
    <source>
        <dbReference type="EMBL" id="KAK0609667.1"/>
    </source>
</evidence>
<keyword evidence="3" id="KW-1185">Reference proteome</keyword>
<reference evidence="2" key="1">
    <citation type="submission" date="2023-06" db="EMBL/GenBank/DDBJ databases">
        <title>Genome-scale phylogeny and comparative genomics of the fungal order Sordariales.</title>
        <authorList>
            <consortium name="Lawrence Berkeley National Laboratory"/>
            <person name="Hensen N."/>
            <person name="Bonometti L."/>
            <person name="Westerberg I."/>
            <person name="Brannstrom I.O."/>
            <person name="Guillou S."/>
            <person name="Cros-Aarteil S."/>
            <person name="Calhoun S."/>
            <person name="Haridas S."/>
            <person name="Kuo A."/>
            <person name="Mondo S."/>
            <person name="Pangilinan J."/>
            <person name="Riley R."/>
            <person name="LaButti K."/>
            <person name="Andreopoulos B."/>
            <person name="Lipzen A."/>
            <person name="Chen C."/>
            <person name="Yanf M."/>
            <person name="Daum C."/>
            <person name="Ng V."/>
            <person name="Clum A."/>
            <person name="Steindorff A."/>
            <person name="Ohm R."/>
            <person name="Martin F."/>
            <person name="Silar P."/>
            <person name="Natvig D."/>
            <person name="Lalanne C."/>
            <person name="Gautier V."/>
            <person name="Ament-velasquez S.L."/>
            <person name="Kruys A."/>
            <person name="Hutchinson M.I."/>
            <person name="Powell A.J."/>
            <person name="Barry K."/>
            <person name="Miller A.N."/>
            <person name="Grigoriev I.V."/>
            <person name="Debuchy R."/>
            <person name="Gladieux P."/>
            <person name="Thoren M.H."/>
            <person name="Johannesson H."/>
        </authorList>
    </citation>
    <scope>NUCLEOTIDE SEQUENCE</scope>
    <source>
        <strain evidence="2">SMH3391-2</strain>
    </source>
</reference>
<dbReference type="InterPro" id="IPR010730">
    <property type="entry name" value="HET"/>
</dbReference>
<name>A0AA39TGA3_9PEZI</name>
<comment type="caution">
    <text evidence="2">The sequence shown here is derived from an EMBL/GenBank/DDBJ whole genome shotgun (WGS) entry which is preliminary data.</text>
</comment>
<dbReference type="PANTHER" id="PTHR10622">
    <property type="entry name" value="HET DOMAIN-CONTAINING PROTEIN"/>
    <property type="match status" value="1"/>
</dbReference>
<dbReference type="AlphaFoldDB" id="A0AA39TGA3"/>
<dbReference type="PANTHER" id="PTHR10622:SF10">
    <property type="entry name" value="HET DOMAIN-CONTAINING PROTEIN"/>
    <property type="match status" value="1"/>
</dbReference>
<organism evidence="2 3">
    <name type="scientific">Bombardia bombarda</name>
    <dbReference type="NCBI Taxonomy" id="252184"/>
    <lineage>
        <taxon>Eukaryota</taxon>
        <taxon>Fungi</taxon>
        <taxon>Dikarya</taxon>
        <taxon>Ascomycota</taxon>
        <taxon>Pezizomycotina</taxon>
        <taxon>Sordariomycetes</taxon>
        <taxon>Sordariomycetidae</taxon>
        <taxon>Sordariales</taxon>
        <taxon>Lasiosphaeriaceae</taxon>
        <taxon>Bombardia</taxon>
    </lineage>
</organism>